<gene>
    <name evidence="2" type="ORF">LT679_12685</name>
</gene>
<keyword evidence="1" id="KW-1133">Transmembrane helix</keyword>
<feature type="transmembrane region" description="Helical" evidence="1">
    <location>
        <begin position="5"/>
        <end position="25"/>
    </location>
</feature>
<keyword evidence="1" id="KW-0812">Transmembrane</keyword>
<dbReference type="InterPro" id="IPR025250">
    <property type="entry name" value="DUF4199"/>
</dbReference>
<keyword evidence="1" id="KW-0472">Membrane</keyword>
<evidence type="ECO:0000256" key="1">
    <source>
        <dbReference type="SAM" id="Phobius"/>
    </source>
</evidence>
<evidence type="ECO:0000313" key="3">
    <source>
        <dbReference type="Proteomes" id="UP001199919"/>
    </source>
</evidence>
<dbReference type="Pfam" id="PF13858">
    <property type="entry name" value="DUF4199"/>
    <property type="match status" value="1"/>
</dbReference>
<organism evidence="2 3">
    <name type="scientific">Mucilaginibacter roseus</name>
    <dbReference type="NCBI Taxonomy" id="1528868"/>
    <lineage>
        <taxon>Bacteria</taxon>
        <taxon>Pseudomonadati</taxon>
        <taxon>Bacteroidota</taxon>
        <taxon>Sphingobacteriia</taxon>
        <taxon>Sphingobacteriales</taxon>
        <taxon>Sphingobacteriaceae</taxon>
        <taxon>Mucilaginibacter</taxon>
    </lineage>
</organism>
<protein>
    <submittedName>
        <fullName evidence="2">DUF4199 domain-containing protein</fullName>
    </submittedName>
</protein>
<feature type="transmembrane region" description="Helical" evidence="1">
    <location>
        <begin position="109"/>
        <end position="128"/>
    </location>
</feature>
<dbReference type="EMBL" id="JAJPWV010000003">
    <property type="protein sequence ID" value="MCD8741465.1"/>
    <property type="molecule type" value="Genomic_DNA"/>
</dbReference>
<feature type="transmembrane region" description="Helical" evidence="1">
    <location>
        <begin position="77"/>
        <end position="97"/>
    </location>
</feature>
<sequence length="135" mass="14771">MKNALLSGVVIGIFSGLWLFIMYKTGYNLEDSKASPFEYISALIPIIGLLIAIKDYRDNYLNGNMGFLEALVQSFKILIFGGILAVFAAIVFINYVSSGNNFEEFSGRMFGALLVGVISAFGVSLLYATKSEKID</sequence>
<feature type="transmembrane region" description="Helical" evidence="1">
    <location>
        <begin position="37"/>
        <end position="56"/>
    </location>
</feature>
<comment type="caution">
    <text evidence="2">The sequence shown here is derived from an EMBL/GenBank/DDBJ whole genome shotgun (WGS) entry which is preliminary data.</text>
</comment>
<proteinExistence type="predicted"/>
<evidence type="ECO:0000313" key="2">
    <source>
        <dbReference type="EMBL" id="MCD8741465.1"/>
    </source>
</evidence>
<accession>A0ABS8U5X0</accession>
<name>A0ABS8U5X0_9SPHI</name>
<reference evidence="2 3" key="1">
    <citation type="submission" date="2021-12" db="EMBL/GenBank/DDBJ databases">
        <title>Mucilaginibacter roseus genome.</title>
        <authorList>
            <person name="Ferreira J.R."/>
            <person name="Newman J.D."/>
        </authorList>
    </citation>
    <scope>NUCLEOTIDE SEQUENCE [LARGE SCALE GENOMIC DNA]</scope>
    <source>
        <strain evidence="2 3">LMG 28454</strain>
    </source>
</reference>
<dbReference type="Proteomes" id="UP001199919">
    <property type="component" value="Unassembled WGS sequence"/>
</dbReference>
<keyword evidence="3" id="KW-1185">Reference proteome</keyword>
<dbReference type="RefSeq" id="WP_232177966.1">
    <property type="nucleotide sequence ID" value="NZ_JAJPWV010000003.1"/>
</dbReference>